<evidence type="ECO:0000313" key="3">
    <source>
        <dbReference type="EMBL" id="WCO65098.1"/>
    </source>
</evidence>
<evidence type="ECO:0000256" key="1">
    <source>
        <dbReference type="SAM" id="MobiDB-lite"/>
    </source>
</evidence>
<organism evidence="3 4">
    <name type="scientific">Iamia majanohamensis</name>
    <dbReference type="NCBI Taxonomy" id="467976"/>
    <lineage>
        <taxon>Bacteria</taxon>
        <taxon>Bacillati</taxon>
        <taxon>Actinomycetota</taxon>
        <taxon>Acidimicrobiia</taxon>
        <taxon>Acidimicrobiales</taxon>
        <taxon>Iamiaceae</taxon>
        <taxon>Iamia</taxon>
    </lineage>
</organism>
<evidence type="ECO:0000256" key="2">
    <source>
        <dbReference type="SAM" id="Phobius"/>
    </source>
</evidence>
<feature type="compositionally biased region" description="Pro residues" evidence="1">
    <location>
        <begin position="212"/>
        <end position="221"/>
    </location>
</feature>
<keyword evidence="2" id="KW-1133">Transmembrane helix</keyword>
<dbReference type="KEGG" id="ima:PO878_11370"/>
<feature type="compositionally biased region" description="Pro residues" evidence="1">
    <location>
        <begin position="192"/>
        <end position="203"/>
    </location>
</feature>
<dbReference type="AlphaFoldDB" id="A0AAE9Y6D0"/>
<dbReference type="Proteomes" id="UP001216390">
    <property type="component" value="Chromosome"/>
</dbReference>
<proteinExistence type="predicted"/>
<feature type="region of interest" description="Disordered" evidence="1">
    <location>
        <begin position="1"/>
        <end position="20"/>
    </location>
</feature>
<keyword evidence="2" id="KW-0812">Transmembrane</keyword>
<feature type="compositionally biased region" description="Basic and acidic residues" evidence="1">
    <location>
        <begin position="1"/>
        <end position="16"/>
    </location>
</feature>
<keyword evidence="2" id="KW-0472">Membrane</keyword>
<dbReference type="EMBL" id="CP116942">
    <property type="protein sequence ID" value="WCO65098.1"/>
    <property type="molecule type" value="Genomic_DNA"/>
</dbReference>
<gene>
    <name evidence="3" type="ORF">PO878_11370</name>
</gene>
<protein>
    <submittedName>
        <fullName evidence="3">Uncharacterized protein</fullName>
    </submittedName>
</protein>
<name>A0AAE9Y6D0_9ACTN</name>
<reference evidence="3" key="1">
    <citation type="submission" date="2023-01" db="EMBL/GenBank/DDBJ databases">
        <title>The diversity of Class Acidimicrobiia in South China Sea sediment environments and the proposal of Iamia marina sp. nov., a novel species of the genus Iamia.</title>
        <authorList>
            <person name="He Y."/>
            <person name="Tian X."/>
        </authorList>
    </citation>
    <scope>NUCLEOTIDE SEQUENCE</scope>
    <source>
        <strain evidence="3">DSM 19957</strain>
    </source>
</reference>
<sequence length="314" mass="30809">MAREDTHTDELAEERPAPGTVVRHRGADVEVRPAARGPASVELHRGAAWLRATARGPGLVLGHGAATLQLADGAAVVEVHDFEALVVVLAGRASVRGVAALPRSVEAGEAVTLTLDGSCSDPDRLAPAELAADRMVVENLALDALAGRRAEAVPPAAEPGPGAAVAPSPTEAPLAQRSPAPGPDEPGAEPAPVAPAPAPPAPPAARRGAVDGPPPEAPRPEPSALESALAGVGVVDRDGDPALDDEAAPPAAAGARRDDEGDDGPGRRRLLLVLVVVALLVVAIVAAVVLGGDGAGAATPGVGSGAVGPAPAGG</sequence>
<feature type="compositionally biased region" description="Low complexity" evidence="1">
    <location>
        <begin position="152"/>
        <end position="167"/>
    </location>
</feature>
<dbReference type="RefSeq" id="WP_272734623.1">
    <property type="nucleotide sequence ID" value="NZ_CP116942.1"/>
</dbReference>
<feature type="transmembrane region" description="Helical" evidence="2">
    <location>
        <begin position="270"/>
        <end position="290"/>
    </location>
</feature>
<keyword evidence="4" id="KW-1185">Reference proteome</keyword>
<evidence type="ECO:0000313" key="4">
    <source>
        <dbReference type="Proteomes" id="UP001216390"/>
    </source>
</evidence>
<feature type="region of interest" description="Disordered" evidence="1">
    <location>
        <begin position="152"/>
        <end position="264"/>
    </location>
</feature>
<accession>A0AAE9Y6D0</accession>